<evidence type="ECO:0000313" key="1">
    <source>
        <dbReference type="EMBL" id="OXA93961.1"/>
    </source>
</evidence>
<evidence type="ECO:0000313" key="2">
    <source>
        <dbReference type="Proteomes" id="UP000198345"/>
    </source>
</evidence>
<gene>
    <name evidence="1" type="ORF">B0A66_05520</name>
</gene>
<dbReference type="AlphaFoldDB" id="A0A226HJZ2"/>
<dbReference type="EMBL" id="MUGW01000011">
    <property type="protein sequence ID" value="OXA93961.1"/>
    <property type="molecule type" value="Genomic_DNA"/>
</dbReference>
<keyword evidence="2" id="KW-1185">Reference proteome</keyword>
<dbReference type="SUPFAM" id="SSF101898">
    <property type="entry name" value="NHL repeat"/>
    <property type="match status" value="1"/>
</dbReference>
<comment type="caution">
    <text evidence="1">The sequence shown here is derived from an EMBL/GenBank/DDBJ whole genome shotgun (WGS) entry which is preliminary data.</text>
</comment>
<accession>A0A226HJZ2</accession>
<dbReference type="Gene3D" id="2.120.10.30">
    <property type="entry name" value="TolB, C-terminal domain"/>
    <property type="match status" value="1"/>
</dbReference>
<organism evidence="1 2">
    <name type="scientific">Flavobacterium hercynium</name>
    <dbReference type="NCBI Taxonomy" id="387094"/>
    <lineage>
        <taxon>Bacteria</taxon>
        <taxon>Pseudomonadati</taxon>
        <taxon>Bacteroidota</taxon>
        <taxon>Flavobacteriia</taxon>
        <taxon>Flavobacteriales</taxon>
        <taxon>Flavobacteriaceae</taxon>
        <taxon>Flavobacterium</taxon>
    </lineage>
</organism>
<dbReference type="InterPro" id="IPR011042">
    <property type="entry name" value="6-blade_b-propeller_TolB-like"/>
</dbReference>
<dbReference type="Proteomes" id="UP000198345">
    <property type="component" value="Unassembled WGS sequence"/>
</dbReference>
<sequence length="328" mass="37216">MQLFLILNSCSSSDNESVNIVDKEEIQTDFIAENQGDFVITTDNLVYNVNIKSDRIYPYIEQIDAEGKTTVLKTLDFTFPKLVFSQSGELLLISPNKTNDSDKIFRFENNFQQLNPFYVMQAESSPFAKLARLGIICNANDGSYFVFDYTSNNIKRIIPELGTDVFIAGSGKEEIKDGDGLEAGFGGITKILFHKNIFYLIDNNYKSNGTSDGISYIRKLEFLNNKWTVTTLISTPGVNVYKDLAFDANNNLHVVVSEKGIYKLNLQNNDLSLYKDWSVKIRKDNRQYYTNFKTVTGLKFKGNVMYLATSDLLIKISDYQSKFDALGK</sequence>
<reference evidence="1 2" key="1">
    <citation type="submission" date="2016-11" db="EMBL/GenBank/DDBJ databases">
        <title>Whole genomes of Flavobacteriaceae.</title>
        <authorList>
            <person name="Stine C."/>
            <person name="Li C."/>
            <person name="Tadesse D."/>
        </authorList>
    </citation>
    <scope>NUCLEOTIDE SEQUENCE [LARGE SCALE GENOMIC DNA]</scope>
    <source>
        <strain evidence="1 2">DSM 18292</strain>
    </source>
</reference>
<protein>
    <submittedName>
        <fullName evidence="1">Uncharacterized protein</fullName>
    </submittedName>
</protein>
<name>A0A226HJZ2_9FLAO</name>
<proteinExistence type="predicted"/>